<sequence length="376" mass="41222">MRSRSDCLWEVMPFAAMVVVVCLDVVLTTLSKAAMDRGMSHFVFVFYSNAFATLILLPSSFIFHRHILSHSLTFSLLCRFFTLSLIGITLLQNCVFTGINYSSPTLGSAMSNLNPAFTFILALIFRMEIFDVRSTRSQIKIMGTLISISGALIVTLYKGPSIGMNLSSPLVTSREMLPPTLSLPSNHNSLTSNNWILGGLFLATASLSSSIWQIFQTATVKRYPAEMVIVSFNSFFATIQCLVVSLMAERDPNAWKLTPDLELISIFYSAVIGSVITPSLQTWCLHKKGPVFVAMFTPVGIGIATILGVIFLGDTLHLGSLVGAAIIILGFYGVIWGQSKEEKDEVEVDNNRVDGARPPSPSSTHTAPLLRNHREV</sequence>
<dbReference type="GO" id="GO:0022857">
    <property type="term" value="F:transmembrane transporter activity"/>
    <property type="evidence" value="ECO:0007669"/>
    <property type="project" value="InterPro"/>
</dbReference>
<dbReference type="AlphaFoldDB" id="A0A200R0P7"/>
<feature type="transmembrane region" description="Helical" evidence="6">
    <location>
        <begin position="227"/>
        <end position="248"/>
    </location>
</feature>
<dbReference type="Proteomes" id="UP000195402">
    <property type="component" value="Unassembled WGS sequence"/>
</dbReference>
<evidence type="ECO:0000256" key="2">
    <source>
        <dbReference type="ARBA" id="ARBA00007635"/>
    </source>
</evidence>
<feature type="transmembrane region" description="Helical" evidence="6">
    <location>
        <begin position="291"/>
        <end position="312"/>
    </location>
</feature>
<feature type="transmembrane region" description="Helical" evidence="6">
    <location>
        <begin position="105"/>
        <end position="127"/>
    </location>
</feature>
<dbReference type="PANTHER" id="PTHR31218">
    <property type="entry name" value="WAT1-RELATED PROTEIN"/>
    <property type="match status" value="1"/>
</dbReference>
<evidence type="ECO:0000313" key="9">
    <source>
        <dbReference type="EMBL" id="OVA16285.1"/>
    </source>
</evidence>
<dbReference type="InterPro" id="IPR000620">
    <property type="entry name" value="EamA_dom"/>
</dbReference>
<dbReference type="OrthoDB" id="1728340at2759"/>
<gene>
    <name evidence="9" type="ORF">BVC80_8971g49</name>
</gene>
<feature type="domain" description="EamA" evidence="8">
    <location>
        <begin position="197"/>
        <end position="335"/>
    </location>
</feature>
<dbReference type="OMA" id="SVLTWCI"/>
<proteinExistence type="inferred from homology"/>
<evidence type="ECO:0000256" key="1">
    <source>
        <dbReference type="ARBA" id="ARBA00004141"/>
    </source>
</evidence>
<evidence type="ECO:0000256" key="6">
    <source>
        <dbReference type="RuleBase" id="RU363077"/>
    </source>
</evidence>
<dbReference type="InterPro" id="IPR037185">
    <property type="entry name" value="EmrE-like"/>
</dbReference>
<dbReference type="SUPFAM" id="SSF103481">
    <property type="entry name" value="Multidrug resistance efflux transporter EmrE"/>
    <property type="match status" value="2"/>
</dbReference>
<feature type="transmembrane region" description="Helical" evidence="6">
    <location>
        <begin position="139"/>
        <end position="157"/>
    </location>
</feature>
<dbReference type="EMBL" id="MVGT01000604">
    <property type="protein sequence ID" value="OVA16285.1"/>
    <property type="molecule type" value="Genomic_DNA"/>
</dbReference>
<organism evidence="9 10">
    <name type="scientific">Macleaya cordata</name>
    <name type="common">Five-seeded plume-poppy</name>
    <name type="synonym">Bocconia cordata</name>
    <dbReference type="NCBI Taxonomy" id="56857"/>
    <lineage>
        <taxon>Eukaryota</taxon>
        <taxon>Viridiplantae</taxon>
        <taxon>Streptophyta</taxon>
        <taxon>Embryophyta</taxon>
        <taxon>Tracheophyta</taxon>
        <taxon>Spermatophyta</taxon>
        <taxon>Magnoliopsida</taxon>
        <taxon>Ranunculales</taxon>
        <taxon>Papaveraceae</taxon>
        <taxon>Papaveroideae</taxon>
        <taxon>Macleaya</taxon>
    </lineage>
</organism>
<protein>
    <recommendedName>
        <fullName evidence="6">WAT1-related protein</fullName>
    </recommendedName>
</protein>
<keyword evidence="5 6" id="KW-0472">Membrane</keyword>
<name>A0A200R0P7_MACCD</name>
<feature type="compositionally biased region" description="Basic and acidic residues" evidence="7">
    <location>
        <begin position="346"/>
        <end position="355"/>
    </location>
</feature>
<feature type="transmembrane region" description="Helical" evidence="6">
    <location>
        <begin position="76"/>
        <end position="99"/>
    </location>
</feature>
<dbReference type="GO" id="GO:0016020">
    <property type="term" value="C:membrane"/>
    <property type="evidence" value="ECO:0007669"/>
    <property type="project" value="UniProtKB-SubCell"/>
</dbReference>
<evidence type="ECO:0000313" key="10">
    <source>
        <dbReference type="Proteomes" id="UP000195402"/>
    </source>
</evidence>
<keyword evidence="3 6" id="KW-0812">Transmembrane</keyword>
<evidence type="ECO:0000256" key="3">
    <source>
        <dbReference type="ARBA" id="ARBA00022692"/>
    </source>
</evidence>
<comment type="similarity">
    <text evidence="2 6">Belongs to the drug/metabolite transporter (DMT) superfamily. Plant drug/metabolite exporter (P-DME) (TC 2.A.7.4) family.</text>
</comment>
<dbReference type="InParanoid" id="A0A200R0P7"/>
<accession>A0A200R0P7</accession>
<comment type="caution">
    <text evidence="9">The sequence shown here is derived from an EMBL/GenBank/DDBJ whole genome shotgun (WGS) entry which is preliminary data.</text>
</comment>
<evidence type="ECO:0000256" key="4">
    <source>
        <dbReference type="ARBA" id="ARBA00022989"/>
    </source>
</evidence>
<dbReference type="InterPro" id="IPR030184">
    <property type="entry name" value="WAT1-related"/>
</dbReference>
<reference evidence="9 10" key="1">
    <citation type="journal article" date="2017" name="Mol. Plant">
        <title>The Genome of Medicinal Plant Macleaya cordata Provides New Insights into Benzylisoquinoline Alkaloids Metabolism.</title>
        <authorList>
            <person name="Liu X."/>
            <person name="Liu Y."/>
            <person name="Huang P."/>
            <person name="Ma Y."/>
            <person name="Qing Z."/>
            <person name="Tang Q."/>
            <person name="Cao H."/>
            <person name="Cheng P."/>
            <person name="Zheng Y."/>
            <person name="Yuan Z."/>
            <person name="Zhou Y."/>
            <person name="Liu J."/>
            <person name="Tang Z."/>
            <person name="Zhuo Y."/>
            <person name="Zhang Y."/>
            <person name="Yu L."/>
            <person name="Huang J."/>
            <person name="Yang P."/>
            <person name="Peng Q."/>
            <person name="Zhang J."/>
            <person name="Jiang W."/>
            <person name="Zhang Z."/>
            <person name="Lin K."/>
            <person name="Ro D.K."/>
            <person name="Chen X."/>
            <person name="Xiong X."/>
            <person name="Shang Y."/>
            <person name="Huang S."/>
            <person name="Zeng J."/>
        </authorList>
    </citation>
    <scope>NUCLEOTIDE SEQUENCE [LARGE SCALE GENOMIC DNA]</scope>
    <source>
        <strain evidence="10">cv. BLH2017</strain>
        <tissue evidence="9">Root</tissue>
    </source>
</reference>
<feature type="transmembrane region" description="Helical" evidence="6">
    <location>
        <begin position="42"/>
        <end position="64"/>
    </location>
</feature>
<feature type="region of interest" description="Disordered" evidence="7">
    <location>
        <begin position="346"/>
        <end position="376"/>
    </location>
</feature>
<evidence type="ECO:0000256" key="5">
    <source>
        <dbReference type="ARBA" id="ARBA00023136"/>
    </source>
</evidence>
<comment type="subcellular location">
    <subcellularLocation>
        <location evidence="1 6">Membrane</location>
        <topology evidence="1 6">Multi-pass membrane protein</topology>
    </subcellularLocation>
</comment>
<feature type="transmembrane region" description="Helical" evidence="6">
    <location>
        <begin position="263"/>
        <end position="284"/>
    </location>
</feature>
<dbReference type="STRING" id="56857.A0A200R0P7"/>
<feature type="transmembrane region" description="Helical" evidence="6">
    <location>
        <begin position="318"/>
        <end position="335"/>
    </location>
</feature>
<feature type="transmembrane region" description="Helical" evidence="6">
    <location>
        <begin position="7"/>
        <end position="30"/>
    </location>
</feature>
<keyword evidence="4 6" id="KW-1133">Transmembrane helix</keyword>
<evidence type="ECO:0000256" key="7">
    <source>
        <dbReference type="SAM" id="MobiDB-lite"/>
    </source>
</evidence>
<dbReference type="FunCoup" id="A0A200R0P7">
    <property type="interactions" value="47"/>
</dbReference>
<feature type="domain" description="EamA" evidence="8">
    <location>
        <begin position="25"/>
        <end position="155"/>
    </location>
</feature>
<keyword evidence="10" id="KW-1185">Reference proteome</keyword>
<feature type="transmembrane region" description="Helical" evidence="6">
    <location>
        <begin position="195"/>
        <end position="215"/>
    </location>
</feature>
<evidence type="ECO:0000259" key="8">
    <source>
        <dbReference type="Pfam" id="PF00892"/>
    </source>
</evidence>
<dbReference type="Pfam" id="PF00892">
    <property type="entry name" value="EamA"/>
    <property type="match status" value="2"/>
</dbReference>